<keyword evidence="3" id="KW-0067">ATP-binding</keyword>
<dbReference type="EMBL" id="CP001997">
    <property type="protein sequence ID" value="ADE56635.1"/>
    <property type="molecule type" value="Genomic_DNA"/>
</dbReference>
<dbReference type="GO" id="GO:0005524">
    <property type="term" value="F:ATP binding"/>
    <property type="evidence" value="ECO:0007669"/>
    <property type="project" value="UniProtKB-KW"/>
</dbReference>
<protein>
    <submittedName>
        <fullName evidence="5">Allophanate hydrolase subunit 1</fullName>
    </submittedName>
</protein>
<keyword evidence="1" id="KW-0547">Nucleotide-binding</keyword>
<dbReference type="KEGG" id="aco:Amico_0496"/>
<dbReference type="PANTHER" id="PTHR34698:SF2">
    <property type="entry name" value="5-OXOPROLINASE SUBUNIT B"/>
    <property type="match status" value="1"/>
</dbReference>
<accession>D5EDK3</accession>
<dbReference type="SUPFAM" id="SSF50891">
    <property type="entry name" value="Cyclophilin-like"/>
    <property type="match status" value="1"/>
</dbReference>
<keyword evidence="6" id="KW-1185">Reference proteome</keyword>
<dbReference type="Pfam" id="PF02682">
    <property type="entry name" value="CT_C_D"/>
    <property type="match status" value="1"/>
</dbReference>
<dbReference type="SMART" id="SM00796">
    <property type="entry name" value="AHS1"/>
    <property type="match status" value="1"/>
</dbReference>
<dbReference type="SUPFAM" id="SSF160467">
    <property type="entry name" value="PH0987 N-terminal domain-like"/>
    <property type="match status" value="1"/>
</dbReference>
<dbReference type="GO" id="GO:0016787">
    <property type="term" value="F:hydrolase activity"/>
    <property type="evidence" value="ECO:0007669"/>
    <property type="project" value="UniProtKB-KW"/>
</dbReference>
<dbReference type="InterPro" id="IPR029000">
    <property type="entry name" value="Cyclophilin-like_dom_sf"/>
</dbReference>
<evidence type="ECO:0000256" key="3">
    <source>
        <dbReference type="ARBA" id="ARBA00022840"/>
    </source>
</evidence>
<dbReference type="AlphaFoldDB" id="D5EDK3"/>
<dbReference type="Proteomes" id="UP000002366">
    <property type="component" value="Chromosome"/>
</dbReference>
<gene>
    <name evidence="5" type="ordered locus">Amico_0496</name>
</gene>
<keyword evidence="2 5" id="KW-0378">Hydrolase</keyword>
<organism evidence="5 6">
    <name type="scientific">Aminobacterium colombiense (strain DSM 12261 / ALA-1)</name>
    <dbReference type="NCBI Taxonomy" id="572547"/>
    <lineage>
        <taxon>Bacteria</taxon>
        <taxon>Thermotogati</taxon>
        <taxon>Synergistota</taxon>
        <taxon>Synergistia</taxon>
        <taxon>Synergistales</taxon>
        <taxon>Aminobacteriaceae</taxon>
        <taxon>Aminobacterium</taxon>
    </lineage>
</organism>
<dbReference type="InterPro" id="IPR003833">
    <property type="entry name" value="CT_C_D"/>
</dbReference>
<evidence type="ECO:0000313" key="6">
    <source>
        <dbReference type="Proteomes" id="UP000002366"/>
    </source>
</evidence>
<evidence type="ECO:0000256" key="1">
    <source>
        <dbReference type="ARBA" id="ARBA00022741"/>
    </source>
</evidence>
<reference evidence="5 6" key="1">
    <citation type="journal article" date="2010" name="Stand. Genomic Sci.">
        <title>Complete genome sequence of Aminobacterium colombiense type strain (ALA-1).</title>
        <authorList>
            <person name="Chertkov O."/>
            <person name="Sikorski J."/>
            <person name="Brambilla E."/>
            <person name="Lapidus A."/>
            <person name="Copeland A."/>
            <person name="Glavina Del Rio T."/>
            <person name="Nolan M."/>
            <person name="Lucas S."/>
            <person name="Tice H."/>
            <person name="Cheng J.F."/>
            <person name="Han C."/>
            <person name="Detter J.C."/>
            <person name="Bruce D."/>
            <person name="Tapia R."/>
            <person name="Goodwin L."/>
            <person name="Pitluck S."/>
            <person name="Liolios K."/>
            <person name="Ivanova N."/>
            <person name="Mavromatis K."/>
            <person name="Ovchinnikova G."/>
            <person name="Pati A."/>
            <person name="Chen A."/>
            <person name="Palaniappan K."/>
            <person name="Land M."/>
            <person name="Hauser L."/>
            <person name="Chang Y.J."/>
            <person name="Jeffries C.D."/>
            <person name="Spring S."/>
            <person name="Rohde M."/>
            <person name="Goker M."/>
            <person name="Bristow J."/>
            <person name="Eisen J.A."/>
            <person name="Markowitz V."/>
            <person name="Hugenholtz P."/>
            <person name="Kyrpides N.C."/>
            <person name="Klenk H.P."/>
        </authorList>
    </citation>
    <scope>NUCLEOTIDE SEQUENCE [LARGE SCALE GENOMIC DNA]</scope>
    <source>
        <strain evidence="6">DSM 12261 / ALA-1</strain>
    </source>
</reference>
<dbReference type="Gene3D" id="3.30.1360.40">
    <property type="match status" value="1"/>
</dbReference>
<dbReference type="STRING" id="572547.Amico_0496"/>
<dbReference type="eggNOG" id="COG2049">
    <property type="taxonomic scope" value="Bacteria"/>
</dbReference>
<evidence type="ECO:0000259" key="4">
    <source>
        <dbReference type="SMART" id="SM00796"/>
    </source>
</evidence>
<name>D5EDK3_AMICL</name>
<dbReference type="HOGENOM" id="CLU_020207_1_0_0"/>
<evidence type="ECO:0000256" key="2">
    <source>
        <dbReference type="ARBA" id="ARBA00022801"/>
    </source>
</evidence>
<dbReference type="PANTHER" id="PTHR34698">
    <property type="entry name" value="5-OXOPROLINASE SUBUNIT B"/>
    <property type="match status" value="1"/>
</dbReference>
<feature type="domain" description="Carboxyltransferase" evidence="4">
    <location>
        <begin position="9"/>
        <end position="211"/>
    </location>
</feature>
<sequence length="251" mass="28045">MVLIEKQWPKIRCAGDSCVVIEYGDAISLDVNGRVQALRRTLESKKVSGLRELVPTYCSLAVYFDPLAIDFLRFFPLINRLASEAESDFIGEKGRGVIIPVCYSFEFGPDLQNVIHHSGLSEEEVIKRHSSVDYYCYMLGFTPGFSYLGGMDESISTPRLVEPREKIPAGSVGIAGRQTGIYPIDSPGGWQLIGRTPLRMFDATREPPTLTDGGLWIRFRPISPNEYALIEEQVSHGEYTLEMFDKGEVPA</sequence>
<dbReference type="NCBIfam" id="TIGR00370">
    <property type="entry name" value="5-oxoprolinase subunit PxpB"/>
    <property type="match status" value="1"/>
</dbReference>
<dbReference type="InterPro" id="IPR010016">
    <property type="entry name" value="PxpB"/>
</dbReference>
<evidence type="ECO:0000313" key="5">
    <source>
        <dbReference type="EMBL" id="ADE56635.1"/>
    </source>
</evidence>
<dbReference type="Gene3D" id="2.40.100.10">
    <property type="entry name" value="Cyclophilin-like"/>
    <property type="match status" value="1"/>
</dbReference>
<proteinExistence type="predicted"/>